<accession>A0A3S3SUZ6</accession>
<dbReference type="Pfam" id="PF07310">
    <property type="entry name" value="PAS_5"/>
    <property type="match status" value="1"/>
</dbReference>
<dbReference type="EMBL" id="SBIP01000004">
    <property type="protein sequence ID" value="RWX75411.1"/>
    <property type="molecule type" value="Genomic_DNA"/>
</dbReference>
<gene>
    <name evidence="2" type="ORF">EPK99_17040</name>
</gene>
<evidence type="ECO:0000313" key="2">
    <source>
        <dbReference type="EMBL" id="RWX75411.1"/>
    </source>
</evidence>
<sequence length="240" mass="26755">MLRSPLRQERTVNHHAASMARNSLRDGLGSPFRRELYRNGAQRRMRTQATREIFDHWVQLCGDQAAPLRTQIDPMLLRRVLPHLFIVITEGSDDPTFRLAGTRICDLFGTELKGLAFKAIWSDSRNAQPLEICRSAIQYERPALLDVLAEGMNGSRPYEMLLLPLRPGPEASDRVLGALVPQAQALSVASPPINGLALQKWTFLEKDGAKQTPEDTDAQRDGPAMRGLLGLRSFGTGRAF</sequence>
<dbReference type="Proteomes" id="UP000287687">
    <property type="component" value="Unassembled WGS sequence"/>
</dbReference>
<organism evidence="2 3">
    <name type="scientific">Neorhizobium lilium</name>
    <dbReference type="NCBI Taxonomy" id="2503024"/>
    <lineage>
        <taxon>Bacteria</taxon>
        <taxon>Pseudomonadati</taxon>
        <taxon>Pseudomonadota</taxon>
        <taxon>Alphaproteobacteria</taxon>
        <taxon>Hyphomicrobiales</taxon>
        <taxon>Rhizobiaceae</taxon>
        <taxon>Rhizobium/Agrobacterium group</taxon>
        <taxon>Neorhizobium</taxon>
    </lineage>
</organism>
<comment type="caution">
    <text evidence="2">The sequence shown here is derived from an EMBL/GenBank/DDBJ whole genome shotgun (WGS) entry which is preliminary data.</text>
</comment>
<keyword evidence="3" id="KW-1185">Reference proteome</keyword>
<protein>
    <submittedName>
        <fullName evidence="2">PAS domain-containing protein</fullName>
    </submittedName>
</protein>
<evidence type="ECO:0000313" key="3">
    <source>
        <dbReference type="Proteomes" id="UP000287687"/>
    </source>
</evidence>
<feature type="region of interest" description="Disordered" evidence="1">
    <location>
        <begin position="1"/>
        <end position="26"/>
    </location>
</feature>
<feature type="compositionally biased region" description="Basic and acidic residues" evidence="1">
    <location>
        <begin position="1"/>
        <end position="12"/>
    </location>
</feature>
<dbReference type="AlphaFoldDB" id="A0A3S3SUZ6"/>
<name>A0A3S3SUZ6_9HYPH</name>
<dbReference type="OrthoDB" id="8480244at2"/>
<reference evidence="2 3" key="1">
    <citation type="submission" date="2019-01" db="EMBL/GenBank/DDBJ databases">
        <title>The draft genome of Rhizobium sp. 24NR.</title>
        <authorList>
            <person name="Liu L."/>
            <person name="Liang L."/>
            <person name="Shi S."/>
            <person name="Xu L."/>
            <person name="Wang X."/>
            <person name="Li L."/>
            <person name="Zhang X."/>
        </authorList>
    </citation>
    <scope>NUCLEOTIDE SEQUENCE [LARGE SCALE GENOMIC DNA]</scope>
    <source>
        <strain evidence="2 3">24NR</strain>
    </source>
</reference>
<proteinExistence type="predicted"/>
<dbReference type="InterPro" id="IPR009922">
    <property type="entry name" value="DUF1457"/>
</dbReference>
<evidence type="ECO:0000256" key="1">
    <source>
        <dbReference type="SAM" id="MobiDB-lite"/>
    </source>
</evidence>